<feature type="binding site" evidence="10">
    <location>
        <position position="206"/>
    </location>
    <ligand>
        <name>ATP</name>
        <dbReference type="ChEBI" id="CHEBI:30616"/>
    </ligand>
</feature>
<keyword evidence="10" id="KW-0963">Cytoplasm</keyword>
<gene>
    <name evidence="10" type="primary">pgk</name>
    <name evidence="12" type="ORF">ACFQZV_10455</name>
</gene>
<keyword evidence="8 10" id="KW-0067">ATP-binding</keyword>
<organism evidence="12 13">
    <name type="scientific">Microbacterium koreense</name>
    <dbReference type="NCBI Taxonomy" id="323761"/>
    <lineage>
        <taxon>Bacteria</taxon>
        <taxon>Bacillati</taxon>
        <taxon>Actinomycetota</taxon>
        <taxon>Actinomycetes</taxon>
        <taxon>Micrococcales</taxon>
        <taxon>Microbacteriaceae</taxon>
        <taxon>Microbacterium</taxon>
    </lineage>
</organism>
<keyword evidence="7 10" id="KW-0418">Kinase</keyword>
<comment type="subcellular location">
    <subcellularLocation>
        <location evidence="10">Cytoplasm</location>
    </subcellularLocation>
</comment>
<sequence length="404" mass="42063">MALRTLDSLGSLAGKRVIVRVDFNVPLKDGVITDDGRVRAALPTLNALINQGARLVLCSHLGRPAGAPDPAFSLAPVAQRLSELLGKPVAMARDTVGESAHEAVAALEDGEVAVLENLRFNAGETAKDAAERRAFAEQLAALGDALVSDGFGVVHRKQASVYDLAEILPSAAGFLVAGEVEVLDRLTENPQRPYTVVLGGSKVSDKLGVIAHLLPRVDRLLVGGGMMFTFLAAQGHKVGASLLEADQLDTVTGYMREAAERGVELVLPVDAVMASSFSADAEHVVADAAHLEDTAFGASGMGLDIGPRTAELFAESIRDSRTVFWNGPMGVFEMSAFAAGTRTVAQALTEVEGLSVVGGGDSAAAVRQLGFSDDAFGHISTGGGASLEFLEGKKLPGLEVLGWQ</sequence>
<dbReference type="EMBL" id="JBHTIM010000001">
    <property type="protein sequence ID" value="MFD0781712.1"/>
    <property type="molecule type" value="Genomic_DNA"/>
</dbReference>
<keyword evidence="5 10" id="KW-0808">Transferase</keyword>
<keyword evidence="6 10" id="KW-0547">Nucleotide-binding</keyword>
<feature type="binding site" evidence="10">
    <location>
        <position position="333"/>
    </location>
    <ligand>
        <name>ATP</name>
        <dbReference type="ChEBI" id="CHEBI:30616"/>
    </ligand>
</feature>
<evidence type="ECO:0000256" key="1">
    <source>
        <dbReference type="ARBA" id="ARBA00000642"/>
    </source>
</evidence>
<evidence type="ECO:0000256" key="9">
    <source>
        <dbReference type="ARBA" id="ARBA00023152"/>
    </source>
</evidence>
<comment type="similarity">
    <text evidence="10 11">Belongs to the phosphoglycerate kinase family.</text>
</comment>
<protein>
    <recommendedName>
        <fullName evidence="4 10">Phosphoglycerate kinase</fullName>
        <ecNumber evidence="3 10">2.7.2.3</ecNumber>
    </recommendedName>
</protein>
<proteinExistence type="inferred from homology"/>
<reference evidence="13" key="1">
    <citation type="journal article" date="2019" name="Int. J. Syst. Evol. Microbiol.">
        <title>The Global Catalogue of Microorganisms (GCM) 10K type strain sequencing project: providing services to taxonomists for standard genome sequencing and annotation.</title>
        <authorList>
            <consortium name="The Broad Institute Genomics Platform"/>
            <consortium name="The Broad Institute Genome Sequencing Center for Infectious Disease"/>
            <person name="Wu L."/>
            <person name="Ma J."/>
        </authorList>
    </citation>
    <scope>NUCLEOTIDE SEQUENCE [LARGE SCALE GENOMIC DNA]</scope>
    <source>
        <strain evidence="13">CCUG 50754</strain>
    </source>
</reference>
<dbReference type="SUPFAM" id="SSF53748">
    <property type="entry name" value="Phosphoglycerate kinase"/>
    <property type="match status" value="1"/>
</dbReference>
<dbReference type="PRINTS" id="PR00477">
    <property type="entry name" value="PHGLYCKINASE"/>
</dbReference>
<dbReference type="PROSITE" id="PS00111">
    <property type="entry name" value="PGLYCERATE_KINASE"/>
    <property type="match status" value="1"/>
</dbReference>
<dbReference type="InterPro" id="IPR015911">
    <property type="entry name" value="Phosphoglycerate_kinase_CS"/>
</dbReference>
<evidence type="ECO:0000256" key="5">
    <source>
        <dbReference type="ARBA" id="ARBA00022679"/>
    </source>
</evidence>
<keyword evidence="9 10" id="KW-0324">Glycolysis</keyword>
<evidence type="ECO:0000313" key="13">
    <source>
        <dbReference type="Proteomes" id="UP001597042"/>
    </source>
</evidence>
<dbReference type="Gene3D" id="3.40.50.1260">
    <property type="entry name" value="Phosphoglycerate kinase, N-terminal domain"/>
    <property type="match status" value="2"/>
</dbReference>
<name>A0ABW2ZSS7_9MICO</name>
<evidence type="ECO:0000256" key="6">
    <source>
        <dbReference type="ARBA" id="ARBA00022741"/>
    </source>
</evidence>
<evidence type="ECO:0000256" key="2">
    <source>
        <dbReference type="ARBA" id="ARBA00004838"/>
    </source>
</evidence>
<feature type="binding site" evidence="10">
    <location>
        <position position="302"/>
    </location>
    <ligand>
        <name>ATP</name>
        <dbReference type="ChEBI" id="CHEBI:30616"/>
    </ligand>
</feature>
<dbReference type="Pfam" id="PF00162">
    <property type="entry name" value="PGK"/>
    <property type="match status" value="1"/>
</dbReference>
<dbReference type="HAMAP" id="MF_00145">
    <property type="entry name" value="Phosphoglyc_kinase"/>
    <property type="match status" value="1"/>
</dbReference>
<feature type="binding site" evidence="10">
    <location>
        <begin position="359"/>
        <end position="362"/>
    </location>
    <ligand>
        <name>ATP</name>
        <dbReference type="ChEBI" id="CHEBI:30616"/>
    </ligand>
</feature>
<feature type="binding site" evidence="10">
    <location>
        <position position="156"/>
    </location>
    <ligand>
        <name>substrate</name>
    </ligand>
</feature>
<evidence type="ECO:0000313" key="12">
    <source>
        <dbReference type="EMBL" id="MFD0781712.1"/>
    </source>
</evidence>
<dbReference type="InterPro" id="IPR015824">
    <property type="entry name" value="Phosphoglycerate_kinase_N"/>
</dbReference>
<evidence type="ECO:0000256" key="8">
    <source>
        <dbReference type="ARBA" id="ARBA00022840"/>
    </source>
</evidence>
<dbReference type="Proteomes" id="UP001597042">
    <property type="component" value="Unassembled WGS sequence"/>
</dbReference>
<evidence type="ECO:0000256" key="4">
    <source>
        <dbReference type="ARBA" id="ARBA00016471"/>
    </source>
</evidence>
<feature type="binding site" evidence="10">
    <location>
        <begin position="22"/>
        <end position="24"/>
    </location>
    <ligand>
        <name>substrate</name>
    </ligand>
</feature>
<dbReference type="RefSeq" id="WP_378749280.1">
    <property type="nucleotide sequence ID" value="NZ_JBHSSV010000001.1"/>
</dbReference>
<feature type="binding site" evidence="10">
    <location>
        <position position="119"/>
    </location>
    <ligand>
        <name>substrate</name>
    </ligand>
</feature>
<dbReference type="EC" id="2.7.2.3" evidence="3 10"/>
<dbReference type="InterPro" id="IPR001576">
    <property type="entry name" value="Phosphoglycerate_kinase"/>
</dbReference>
<evidence type="ECO:0000256" key="11">
    <source>
        <dbReference type="RuleBase" id="RU000532"/>
    </source>
</evidence>
<dbReference type="InterPro" id="IPR036043">
    <property type="entry name" value="Phosphoglycerate_kinase_sf"/>
</dbReference>
<evidence type="ECO:0000256" key="3">
    <source>
        <dbReference type="ARBA" id="ARBA00013061"/>
    </source>
</evidence>
<feature type="binding site" evidence="10">
    <location>
        <position position="37"/>
    </location>
    <ligand>
        <name>substrate</name>
    </ligand>
</feature>
<comment type="pathway">
    <text evidence="2 10">Carbohydrate degradation; glycolysis; pyruvate from D-glyceraldehyde 3-phosphate: step 2/5.</text>
</comment>
<dbReference type="PIRSF" id="PIRSF000724">
    <property type="entry name" value="Pgk"/>
    <property type="match status" value="1"/>
</dbReference>
<comment type="catalytic activity">
    <reaction evidence="1 10 11">
        <text>(2R)-3-phosphoglycerate + ATP = (2R)-3-phospho-glyceroyl phosphate + ADP</text>
        <dbReference type="Rhea" id="RHEA:14801"/>
        <dbReference type="ChEBI" id="CHEBI:30616"/>
        <dbReference type="ChEBI" id="CHEBI:57604"/>
        <dbReference type="ChEBI" id="CHEBI:58272"/>
        <dbReference type="ChEBI" id="CHEBI:456216"/>
        <dbReference type="EC" id="2.7.2.3"/>
    </reaction>
</comment>
<accession>A0ABW2ZSS7</accession>
<keyword evidence="13" id="KW-1185">Reference proteome</keyword>
<dbReference type="PANTHER" id="PTHR11406:SF23">
    <property type="entry name" value="PHOSPHOGLYCERATE KINASE 1, CHLOROPLASTIC-RELATED"/>
    <property type="match status" value="1"/>
</dbReference>
<feature type="binding site" evidence="10">
    <location>
        <begin position="60"/>
        <end position="63"/>
    </location>
    <ligand>
        <name>substrate</name>
    </ligand>
</feature>
<comment type="caution">
    <text evidence="12">The sequence shown here is derived from an EMBL/GenBank/DDBJ whole genome shotgun (WGS) entry which is preliminary data.</text>
</comment>
<comment type="subunit">
    <text evidence="10">Monomer.</text>
</comment>
<evidence type="ECO:0000256" key="7">
    <source>
        <dbReference type="ARBA" id="ARBA00022777"/>
    </source>
</evidence>
<dbReference type="CDD" id="cd00318">
    <property type="entry name" value="Phosphoglycerate_kinase"/>
    <property type="match status" value="1"/>
</dbReference>
<evidence type="ECO:0000256" key="10">
    <source>
        <dbReference type="HAMAP-Rule" id="MF_00145"/>
    </source>
</evidence>
<dbReference type="PANTHER" id="PTHR11406">
    <property type="entry name" value="PHOSPHOGLYCERATE KINASE"/>
    <property type="match status" value="1"/>
</dbReference>
<dbReference type="GO" id="GO:0016301">
    <property type="term" value="F:kinase activity"/>
    <property type="evidence" value="ECO:0007669"/>
    <property type="project" value="UniProtKB-KW"/>
</dbReference>